<dbReference type="AlphaFoldDB" id="A0A026WV08"/>
<gene>
    <name evidence="1" type="ORF">X777_00339</name>
</gene>
<keyword evidence="2" id="KW-1185">Reference proteome</keyword>
<proteinExistence type="predicted"/>
<organism evidence="1 2">
    <name type="scientific">Ooceraea biroi</name>
    <name type="common">Clonal raider ant</name>
    <name type="synonym">Cerapachys biroi</name>
    <dbReference type="NCBI Taxonomy" id="2015173"/>
    <lineage>
        <taxon>Eukaryota</taxon>
        <taxon>Metazoa</taxon>
        <taxon>Ecdysozoa</taxon>
        <taxon>Arthropoda</taxon>
        <taxon>Hexapoda</taxon>
        <taxon>Insecta</taxon>
        <taxon>Pterygota</taxon>
        <taxon>Neoptera</taxon>
        <taxon>Endopterygota</taxon>
        <taxon>Hymenoptera</taxon>
        <taxon>Apocrita</taxon>
        <taxon>Aculeata</taxon>
        <taxon>Formicoidea</taxon>
        <taxon>Formicidae</taxon>
        <taxon>Dorylinae</taxon>
        <taxon>Ooceraea</taxon>
    </lineage>
</organism>
<evidence type="ECO:0000313" key="2">
    <source>
        <dbReference type="Proteomes" id="UP000053097"/>
    </source>
</evidence>
<reference evidence="1 2" key="1">
    <citation type="journal article" date="2014" name="Curr. Biol.">
        <title>The genome of the clonal raider ant Cerapachys biroi.</title>
        <authorList>
            <person name="Oxley P.R."/>
            <person name="Ji L."/>
            <person name="Fetter-Pruneda I."/>
            <person name="McKenzie S.K."/>
            <person name="Li C."/>
            <person name="Hu H."/>
            <person name="Zhang G."/>
            <person name="Kronauer D.J."/>
        </authorList>
    </citation>
    <scope>NUCLEOTIDE SEQUENCE [LARGE SCALE GENOMIC DNA]</scope>
</reference>
<accession>A0A026WV08</accession>
<sequence>MRKEKTRSSRLTVLSRKFTLHSAL</sequence>
<dbReference type="EMBL" id="KK107105">
    <property type="protein sequence ID" value="EZA59496.1"/>
    <property type="molecule type" value="Genomic_DNA"/>
</dbReference>
<dbReference type="Proteomes" id="UP000053097">
    <property type="component" value="Unassembled WGS sequence"/>
</dbReference>
<evidence type="ECO:0000313" key="1">
    <source>
        <dbReference type="EMBL" id="EZA59496.1"/>
    </source>
</evidence>
<protein>
    <submittedName>
        <fullName evidence="1">Uncharacterized protein</fullName>
    </submittedName>
</protein>
<name>A0A026WV08_OOCBI</name>